<accession>A0A6J4PY23</accession>
<evidence type="ECO:0000313" key="1">
    <source>
        <dbReference type="EMBL" id="CAA9424876.1"/>
    </source>
</evidence>
<feature type="non-terminal residue" evidence="1">
    <location>
        <position position="1"/>
    </location>
</feature>
<protein>
    <submittedName>
        <fullName evidence="1">Uncharacterized protein</fullName>
    </submittedName>
</protein>
<feature type="non-terminal residue" evidence="1">
    <location>
        <position position="43"/>
    </location>
</feature>
<proteinExistence type="predicted"/>
<gene>
    <name evidence="1" type="ORF">AVDCRST_MAG22-2842</name>
</gene>
<name>A0A6J4PY23_9ACTN</name>
<reference evidence="1" key="1">
    <citation type="submission" date="2020-02" db="EMBL/GenBank/DDBJ databases">
        <authorList>
            <person name="Meier V. D."/>
        </authorList>
    </citation>
    <scope>NUCLEOTIDE SEQUENCE</scope>
    <source>
        <strain evidence="1">AVDCRST_MAG22</strain>
    </source>
</reference>
<dbReference type="AlphaFoldDB" id="A0A6J4PY23"/>
<organism evidence="1">
    <name type="scientific">uncultured Rubrobacteraceae bacterium</name>
    <dbReference type="NCBI Taxonomy" id="349277"/>
    <lineage>
        <taxon>Bacteria</taxon>
        <taxon>Bacillati</taxon>
        <taxon>Actinomycetota</taxon>
        <taxon>Rubrobacteria</taxon>
        <taxon>Rubrobacterales</taxon>
        <taxon>Rubrobacteraceae</taxon>
        <taxon>environmental samples</taxon>
    </lineage>
</organism>
<sequence length="43" mass="4627">CVAPLAALGGFEDVPARPSSRRRAAYLTGPPTRWPWSGRRGCS</sequence>
<dbReference type="EMBL" id="CADCUV010000131">
    <property type="protein sequence ID" value="CAA9424876.1"/>
    <property type="molecule type" value="Genomic_DNA"/>
</dbReference>